<evidence type="ECO:0000256" key="4">
    <source>
        <dbReference type="ARBA" id="ARBA00023136"/>
    </source>
</evidence>
<dbReference type="AlphaFoldDB" id="A0A0L8GX94"/>
<dbReference type="PRINTS" id="PR00237">
    <property type="entry name" value="GPCRRHODOPSN"/>
</dbReference>
<accession>A0A0L8GX94</accession>
<dbReference type="Pfam" id="PF00001">
    <property type="entry name" value="7tm_1"/>
    <property type="match status" value="1"/>
</dbReference>
<dbReference type="OrthoDB" id="10011262at2759"/>
<dbReference type="SUPFAM" id="SSF81321">
    <property type="entry name" value="Family A G protein-coupled receptor-like"/>
    <property type="match status" value="1"/>
</dbReference>
<keyword evidence="2 5" id="KW-0812">Transmembrane</keyword>
<evidence type="ECO:0000313" key="7">
    <source>
        <dbReference type="EMBL" id="KOF81474.1"/>
    </source>
</evidence>
<reference evidence="7" key="1">
    <citation type="submission" date="2015-07" db="EMBL/GenBank/DDBJ databases">
        <title>MeaNS - Measles Nucleotide Surveillance Program.</title>
        <authorList>
            <person name="Tran T."/>
            <person name="Druce J."/>
        </authorList>
    </citation>
    <scope>NUCLEOTIDE SEQUENCE</scope>
    <source>
        <strain evidence="7">UCB-OBI-ISO-001</strain>
        <tissue evidence="7">Gonad</tissue>
    </source>
</reference>
<dbReference type="EMBL" id="KQ420053">
    <property type="protein sequence ID" value="KOF81474.1"/>
    <property type="molecule type" value="Genomic_DNA"/>
</dbReference>
<dbReference type="Gene3D" id="1.20.1070.10">
    <property type="entry name" value="Rhodopsin 7-helix transmembrane proteins"/>
    <property type="match status" value="1"/>
</dbReference>
<feature type="domain" description="G-protein coupled receptors family 1 profile" evidence="6">
    <location>
        <begin position="15"/>
        <end position="280"/>
    </location>
</feature>
<dbReference type="InterPro" id="IPR052954">
    <property type="entry name" value="GPCR-Ligand_Int"/>
</dbReference>
<feature type="transmembrane region" description="Helical" evidence="5">
    <location>
        <begin position="6"/>
        <end position="23"/>
    </location>
</feature>
<dbReference type="PANTHER" id="PTHR46641">
    <property type="entry name" value="FMRFAMIDE RECEPTOR-RELATED"/>
    <property type="match status" value="1"/>
</dbReference>
<evidence type="ECO:0000256" key="1">
    <source>
        <dbReference type="ARBA" id="ARBA00004370"/>
    </source>
</evidence>
<evidence type="ECO:0000256" key="5">
    <source>
        <dbReference type="SAM" id="Phobius"/>
    </source>
</evidence>
<feature type="transmembrane region" description="Helical" evidence="5">
    <location>
        <begin position="176"/>
        <end position="202"/>
    </location>
</feature>
<dbReference type="GO" id="GO:0004930">
    <property type="term" value="F:G protein-coupled receptor activity"/>
    <property type="evidence" value="ECO:0007669"/>
    <property type="project" value="InterPro"/>
</dbReference>
<feature type="transmembrane region" description="Helical" evidence="5">
    <location>
        <begin position="223"/>
        <end position="244"/>
    </location>
</feature>
<feature type="transmembrane region" description="Helical" evidence="5">
    <location>
        <begin position="121"/>
        <end position="141"/>
    </location>
</feature>
<gene>
    <name evidence="7" type="ORF">OCBIM_22026469mg</name>
</gene>
<protein>
    <recommendedName>
        <fullName evidence="6">G-protein coupled receptors family 1 profile domain-containing protein</fullName>
    </recommendedName>
</protein>
<dbReference type="InterPro" id="IPR000276">
    <property type="entry name" value="GPCR_Rhodpsn"/>
</dbReference>
<evidence type="ECO:0000259" key="6">
    <source>
        <dbReference type="PROSITE" id="PS50262"/>
    </source>
</evidence>
<evidence type="ECO:0000256" key="3">
    <source>
        <dbReference type="ARBA" id="ARBA00022989"/>
    </source>
</evidence>
<dbReference type="STRING" id="37653.A0A0L8GX94"/>
<dbReference type="CDD" id="cd14978">
    <property type="entry name" value="7tmA_FMRFamide_R-like"/>
    <property type="match status" value="1"/>
</dbReference>
<keyword evidence="3 5" id="KW-1133">Transmembrane helix</keyword>
<dbReference type="PANTHER" id="PTHR46641:SF2">
    <property type="entry name" value="FMRFAMIDE RECEPTOR"/>
    <property type="match status" value="1"/>
</dbReference>
<feature type="transmembrane region" description="Helical" evidence="5">
    <location>
        <begin position="264"/>
        <end position="283"/>
    </location>
</feature>
<organism evidence="7">
    <name type="scientific">Octopus bimaculoides</name>
    <name type="common">California two-spotted octopus</name>
    <dbReference type="NCBI Taxonomy" id="37653"/>
    <lineage>
        <taxon>Eukaryota</taxon>
        <taxon>Metazoa</taxon>
        <taxon>Spiralia</taxon>
        <taxon>Lophotrochozoa</taxon>
        <taxon>Mollusca</taxon>
        <taxon>Cephalopoda</taxon>
        <taxon>Coleoidea</taxon>
        <taxon>Octopodiformes</taxon>
        <taxon>Octopoda</taxon>
        <taxon>Incirrata</taxon>
        <taxon>Octopodidae</taxon>
        <taxon>Octopus</taxon>
    </lineage>
</organism>
<sequence>MGVGGMTVCCLGIIGNILSFIVLTRKTMKSSTYTYLSGLAICDLLVLITSVLMFHKDVKYPERGVIYWIDNYYSQMFPVVHPLAVTFQITSVWLTLAFTVDRYIMICHPFKAERMCDISRARRVVLALYIGGVIFNIPRFLEYETNTVELPNNITRIFIKFTELGQNEVFKTTVHLWLYFIFVCLIPFFTMAILNAFLIHAVHQSRKRGKAINAKEKRRNDTTVMLIGVIIIFFICQTPALISRMMWSLPTTVTSTRYRLLNEIGNFLVILNSATNIIPYYFFGQRFRNEFWRSFCFCFIGKENVRRLARSMSLSFDRRFSNASTIVRAIELNGLPTHDGQRSQKDSVVVVVTVVTHRALISNINNNIRTNNITSIITTTTSSSSSNNNNNNNNNSSNITTIPITITAINTSTTNIKSITIQAKNHVTVSNLDSLLLYV</sequence>
<dbReference type="PROSITE" id="PS50262">
    <property type="entry name" value="G_PROTEIN_RECEP_F1_2"/>
    <property type="match status" value="1"/>
</dbReference>
<feature type="transmembrane region" description="Helical" evidence="5">
    <location>
        <begin position="75"/>
        <end position="100"/>
    </location>
</feature>
<name>A0A0L8GX94_OCTBM</name>
<evidence type="ECO:0000256" key="2">
    <source>
        <dbReference type="ARBA" id="ARBA00022692"/>
    </source>
</evidence>
<comment type="subcellular location">
    <subcellularLocation>
        <location evidence="1">Membrane</location>
    </subcellularLocation>
</comment>
<dbReference type="InterPro" id="IPR017452">
    <property type="entry name" value="GPCR_Rhodpsn_7TM"/>
</dbReference>
<proteinExistence type="predicted"/>
<dbReference type="GO" id="GO:0016020">
    <property type="term" value="C:membrane"/>
    <property type="evidence" value="ECO:0007669"/>
    <property type="project" value="UniProtKB-SubCell"/>
</dbReference>
<feature type="transmembrane region" description="Helical" evidence="5">
    <location>
        <begin position="35"/>
        <end position="55"/>
    </location>
</feature>
<keyword evidence="4 5" id="KW-0472">Membrane</keyword>